<evidence type="ECO:0000313" key="1">
    <source>
        <dbReference type="EMBL" id="CAH6602138.1"/>
    </source>
</evidence>
<dbReference type="Proteomes" id="UP000789647">
    <property type="component" value="Chromosome"/>
</dbReference>
<accession>A0A243TBL4</accession>
<name>A0A243TBL4_CITFR</name>
<proteinExistence type="predicted"/>
<reference evidence="1" key="1">
    <citation type="submission" date="2022-05" db="EMBL/GenBank/DDBJ databases">
        <authorList>
            <person name="Alioto T."/>
            <person name="Alioto T."/>
            <person name="Gomez Garrido J."/>
        </authorList>
    </citation>
    <scope>NUCLEOTIDE SEQUENCE</scope>
    <source>
        <strain evidence="1">112</strain>
    </source>
</reference>
<gene>
    <name evidence="1" type="ORF">AI2935V1_3342</name>
</gene>
<protein>
    <submittedName>
        <fullName evidence="1">Uncharacterized protein</fullName>
    </submittedName>
</protein>
<evidence type="ECO:0000313" key="2">
    <source>
        <dbReference type="Proteomes" id="UP000789647"/>
    </source>
</evidence>
<sequence>MKYADEKIIFFRIIITQIYNWIFCMIMQTMQNITWLIHVDLFYLWLFTNSERRAH</sequence>
<organism evidence="1 2">
    <name type="scientific">Citrobacter freundii</name>
    <dbReference type="NCBI Taxonomy" id="546"/>
    <lineage>
        <taxon>Bacteria</taxon>
        <taxon>Pseudomonadati</taxon>
        <taxon>Pseudomonadota</taxon>
        <taxon>Gammaproteobacteria</taxon>
        <taxon>Enterobacterales</taxon>
        <taxon>Enterobacteriaceae</taxon>
        <taxon>Citrobacter</taxon>
        <taxon>Citrobacter freundii complex</taxon>
    </lineage>
</organism>
<dbReference type="AlphaFoldDB" id="A0A243TBL4"/>
<dbReference type="EMBL" id="OW995941">
    <property type="protein sequence ID" value="CAH6602138.1"/>
    <property type="molecule type" value="Genomic_DNA"/>
</dbReference>